<sequence>MRPPRPAAGPSPPPRPLIAENKSPRPGPPGVPRPRPRIEARKLTEEDLVLKERY</sequence>
<dbReference type="EMBL" id="JH598362">
    <property type="status" value="NOT_ANNOTATED_CDS"/>
    <property type="molecule type" value="Genomic_DNA"/>
</dbReference>
<name>M4BKU2_HYAAE</name>
<reference evidence="2" key="2">
    <citation type="submission" date="2015-06" db="UniProtKB">
        <authorList>
            <consortium name="EnsemblProtists"/>
        </authorList>
    </citation>
    <scope>IDENTIFICATION</scope>
    <source>
        <strain evidence="2">Emoy2</strain>
    </source>
</reference>
<dbReference type="VEuPathDB" id="FungiDB:HpaG807025"/>
<protein>
    <submittedName>
        <fullName evidence="2">Uncharacterized protein</fullName>
    </submittedName>
</protein>
<dbReference type="Proteomes" id="UP000011713">
    <property type="component" value="Unassembled WGS sequence"/>
</dbReference>
<evidence type="ECO:0000313" key="3">
    <source>
        <dbReference type="Proteomes" id="UP000011713"/>
    </source>
</evidence>
<reference evidence="3" key="1">
    <citation type="journal article" date="2010" name="Science">
        <title>Signatures of adaptation to obligate biotrophy in the Hyaloperonospora arabidopsidis genome.</title>
        <authorList>
            <person name="Baxter L."/>
            <person name="Tripathy S."/>
            <person name="Ishaque N."/>
            <person name="Boot N."/>
            <person name="Cabral A."/>
            <person name="Kemen E."/>
            <person name="Thines M."/>
            <person name="Ah-Fong A."/>
            <person name="Anderson R."/>
            <person name="Badejoko W."/>
            <person name="Bittner-Eddy P."/>
            <person name="Boore J.L."/>
            <person name="Chibucos M.C."/>
            <person name="Coates M."/>
            <person name="Dehal P."/>
            <person name="Delehaunty K."/>
            <person name="Dong S."/>
            <person name="Downton P."/>
            <person name="Dumas B."/>
            <person name="Fabro G."/>
            <person name="Fronick C."/>
            <person name="Fuerstenberg S.I."/>
            <person name="Fulton L."/>
            <person name="Gaulin E."/>
            <person name="Govers F."/>
            <person name="Hughes L."/>
            <person name="Humphray S."/>
            <person name="Jiang R.H."/>
            <person name="Judelson H."/>
            <person name="Kamoun S."/>
            <person name="Kyung K."/>
            <person name="Meijer H."/>
            <person name="Minx P."/>
            <person name="Morris P."/>
            <person name="Nelson J."/>
            <person name="Phuntumart V."/>
            <person name="Qutob D."/>
            <person name="Rehmany A."/>
            <person name="Rougon-Cardoso A."/>
            <person name="Ryden P."/>
            <person name="Torto-Alalibo T."/>
            <person name="Studholme D."/>
            <person name="Wang Y."/>
            <person name="Win J."/>
            <person name="Wood J."/>
            <person name="Clifton S.W."/>
            <person name="Rogers J."/>
            <person name="Van den Ackerveken G."/>
            <person name="Jones J.D."/>
            <person name="McDowell J.M."/>
            <person name="Beynon J."/>
            <person name="Tyler B.M."/>
        </authorList>
    </citation>
    <scope>NUCLEOTIDE SEQUENCE [LARGE SCALE GENOMIC DNA]</scope>
    <source>
        <strain evidence="3">Emoy2</strain>
    </source>
</reference>
<evidence type="ECO:0000313" key="2">
    <source>
        <dbReference type="EnsemblProtists" id="HpaP807025"/>
    </source>
</evidence>
<feature type="compositionally biased region" description="Basic and acidic residues" evidence="1">
    <location>
        <begin position="36"/>
        <end position="54"/>
    </location>
</feature>
<proteinExistence type="predicted"/>
<accession>M4BKU2</accession>
<feature type="region of interest" description="Disordered" evidence="1">
    <location>
        <begin position="1"/>
        <end position="54"/>
    </location>
</feature>
<dbReference type="HOGENOM" id="CLU_3054461_0_0_1"/>
<keyword evidence="3" id="KW-1185">Reference proteome</keyword>
<dbReference type="InParanoid" id="M4BKU2"/>
<dbReference type="AlphaFoldDB" id="M4BKU2"/>
<organism evidence="2 3">
    <name type="scientific">Hyaloperonospora arabidopsidis (strain Emoy2)</name>
    <name type="common">Downy mildew agent</name>
    <name type="synonym">Peronospora arabidopsidis</name>
    <dbReference type="NCBI Taxonomy" id="559515"/>
    <lineage>
        <taxon>Eukaryota</taxon>
        <taxon>Sar</taxon>
        <taxon>Stramenopiles</taxon>
        <taxon>Oomycota</taxon>
        <taxon>Peronosporomycetes</taxon>
        <taxon>Peronosporales</taxon>
        <taxon>Peronosporaceae</taxon>
        <taxon>Hyaloperonospora</taxon>
    </lineage>
</organism>
<evidence type="ECO:0000256" key="1">
    <source>
        <dbReference type="SAM" id="MobiDB-lite"/>
    </source>
</evidence>
<dbReference type="EnsemblProtists" id="HpaT807025">
    <property type="protein sequence ID" value="HpaP807025"/>
    <property type="gene ID" value="HpaG807025"/>
</dbReference>
<feature type="compositionally biased region" description="Pro residues" evidence="1">
    <location>
        <begin position="1"/>
        <end position="16"/>
    </location>
</feature>